<dbReference type="GO" id="GO:0010256">
    <property type="term" value="P:endomembrane system organization"/>
    <property type="evidence" value="ECO:0007669"/>
    <property type="project" value="TreeGrafter"/>
</dbReference>
<dbReference type="GO" id="GO:0016020">
    <property type="term" value="C:membrane"/>
    <property type="evidence" value="ECO:0007669"/>
    <property type="project" value="UniProtKB-SubCell"/>
</dbReference>
<dbReference type="AlphaFoldDB" id="A0A7N2LWR1"/>
<reference evidence="8 9" key="1">
    <citation type="journal article" date="2016" name="G3 (Bethesda)">
        <title>First Draft Assembly and Annotation of the Genome of a California Endemic Oak Quercus lobata Nee (Fagaceae).</title>
        <authorList>
            <person name="Sork V.L."/>
            <person name="Fitz-Gibbon S.T."/>
            <person name="Puiu D."/>
            <person name="Crepeau M."/>
            <person name="Gugger P.F."/>
            <person name="Sherman R."/>
            <person name="Stevens K."/>
            <person name="Langley C.H."/>
            <person name="Pellegrini M."/>
            <person name="Salzberg S.L."/>
        </authorList>
    </citation>
    <scope>NUCLEOTIDE SEQUENCE [LARGE SCALE GENOMIC DNA]</scope>
    <source>
        <strain evidence="8 9">cv. SW786</strain>
    </source>
</reference>
<dbReference type="PANTHER" id="PTHR31621">
    <property type="entry name" value="PROTEIN DMP3"/>
    <property type="match status" value="1"/>
</dbReference>
<keyword evidence="3 7" id="KW-0812">Transmembrane</keyword>
<evidence type="ECO:0000256" key="5">
    <source>
        <dbReference type="ARBA" id="ARBA00023136"/>
    </source>
</evidence>
<feature type="compositionally biased region" description="Polar residues" evidence="6">
    <location>
        <begin position="33"/>
        <end position="47"/>
    </location>
</feature>
<proteinExistence type="inferred from homology"/>
<dbReference type="PANTHER" id="PTHR31621:SF66">
    <property type="entry name" value="PROTEIN DMP2"/>
    <property type="match status" value="1"/>
</dbReference>
<dbReference type="Gramene" id="QL06p006251:mrna">
    <property type="protein sequence ID" value="QL06p006251:mrna"/>
    <property type="gene ID" value="QL06p006251"/>
</dbReference>
<evidence type="ECO:0000313" key="8">
    <source>
        <dbReference type="EnsemblPlants" id="QL06p006251:mrna"/>
    </source>
</evidence>
<dbReference type="InParanoid" id="A0A7N2LWR1"/>
<keyword evidence="4 7" id="KW-1133">Transmembrane helix</keyword>
<sequence>MRVRTFYDNGYGVQNFVEFGEKRKKEVVETSPRPIQSITDQSKQNTSGDKRKSKDENEPHTNKRFALINGCDESLENLNRVLPTGTVFLYQLLSPVLTHYGQCSETIYKYLTATLVGMVGLSCFITSFTDSIKDKEKTHYGFATTDGKLWPSPEGMTLPAFGPKEFVHGFLAVFVFGVIVCLDRNTVDCFYPLSESQHRALLEVLPPVVGAISSVVLLICPNKRRGIGYISLSKSSNDSNSGAEIPAVTRTEGNISVVSVVSCICR</sequence>
<evidence type="ECO:0000256" key="3">
    <source>
        <dbReference type="ARBA" id="ARBA00022692"/>
    </source>
</evidence>
<dbReference type="Proteomes" id="UP000594261">
    <property type="component" value="Chromosome 6"/>
</dbReference>
<dbReference type="Pfam" id="PF05078">
    <property type="entry name" value="DUF679"/>
    <property type="match status" value="1"/>
</dbReference>
<evidence type="ECO:0000313" key="9">
    <source>
        <dbReference type="Proteomes" id="UP000594261"/>
    </source>
</evidence>
<comment type="similarity">
    <text evidence="2">Belongs to the plant DMP1 protein family.</text>
</comment>
<evidence type="ECO:0000256" key="4">
    <source>
        <dbReference type="ARBA" id="ARBA00022989"/>
    </source>
</evidence>
<evidence type="ECO:0000256" key="7">
    <source>
        <dbReference type="SAM" id="Phobius"/>
    </source>
</evidence>
<dbReference type="InterPro" id="IPR007770">
    <property type="entry name" value="DMP"/>
</dbReference>
<organism evidence="8 9">
    <name type="scientific">Quercus lobata</name>
    <name type="common">Valley oak</name>
    <dbReference type="NCBI Taxonomy" id="97700"/>
    <lineage>
        <taxon>Eukaryota</taxon>
        <taxon>Viridiplantae</taxon>
        <taxon>Streptophyta</taxon>
        <taxon>Embryophyta</taxon>
        <taxon>Tracheophyta</taxon>
        <taxon>Spermatophyta</taxon>
        <taxon>Magnoliopsida</taxon>
        <taxon>eudicotyledons</taxon>
        <taxon>Gunneridae</taxon>
        <taxon>Pentapetalae</taxon>
        <taxon>rosids</taxon>
        <taxon>fabids</taxon>
        <taxon>Fagales</taxon>
        <taxon>Fagaceae</taxon>
        <taxon>Quercus</taxon>
    </lineage>
</organism>
<feature type="region of interest" description="Disordered" evidence="6">
    <location>
        <begin position="27"/>
        <end position="62"/>
    </location>
</feature>
<dbReference type="EnsemblPlants" id="QL06p006251:mrna">
    <property type="protein sequence ID" value="QL06p006251:mrna"/>
    <property type="gene ID" value="QL06p006251"/>
</dbReference>
<dbReference type="EMBL" id="LRBV02000006">
    <property type="status" value="NOT_ANNOTATED_CDS"/>
    <property type="molecule type" value="Genomic_DNA"/>
</dbReference>
<reference evidence="8" key="2">
    <citation type="submission" date="2021-01" db="UniProtKB">
        <authorList>
            <consortium name="EnsemblPlants"/>
        </authorList>
    </citation>
    <scope>IDENTIFICATION</scope>
</reference>
<evidence type="ECO:0000256" key="6">
    <source>
        <dbReference type="SAM" id="MobiDB-lite"/>
    </source>
</evidence>
<accession>A0A7N2LWR1</accession>
<feature type="transmembrane region" description="Helical" evidence="7">
    <location>
        <begin position="107"/>
        <end position="128"/>
    </location>
</feature>
<feature type="compositionally biased region" description="Basic and acidic residues" evidence="6">
    <location>
        <begin position="48"/>
        <end position="61"/>
    </location>
</feature>
<comment type="subcellular location">
    <subcellularLocation>
        <location evidence="1">Membrane</location>
        <topology evidence="1">Multi-pass membrane protein</topology>
    </subcellularLocation>
</comment>
<keyword evidence="5 7" id="KW-0472">Membrane</keyword>
<evidence type="ECO:0000256" key="2">
    <source>
        <dbReference type="ARBA" id="ARBA00008707"/>
    </source>
</evidence>
<protein>
    <submittedName>
        <fullName evidence="8">Uncharacterized protein</fullName>
    </submittedName>
</protein>
<keyword evidence="9" id="KW-1185">Reference proteome</keyword>
<dbReference type="GO" id="GO:0005737">
    <property type="term" value="C:cytoplasm"/>
    <property type="evidence" value="ECO:0007669"/>
    <property type="project" value="UniProtKB-ARBA"/>
</dbReference>
<evidence type="ECO:0000256" key="1">
    <source>
        <dbReference type="ARBA" id="ARBA00004141"/>
    </source>
</evidence>
<name>A0A7N2LWR1_QUELO</name>
<feature type="transmembrane region" description="Helical" evidence="7">
    <location>
        <begin position="166"/>
        <end position="187"/>
    </location>
</feature>